<dbReference type="PANTHER" id="PTHR43537">
    <property type="entry name" value="TRANSCRIPTIONAL REGULATOR, GNTR FAMILY"/>
    <property type="match status" value="1"/>
</dbReference>
<organism evidence="5 6">
    <name type="scientific">Microlunatus parietis</name>
    <dbReference type="NCBI Taxonomy" id="682979"/>
    <lineage>
        <taxon>Bacteria</taxon>
        <taxon>Bacillati</taxon>
        <taxon>Actinomycetota</taxon>
        <taxon>Actinomycetes</taxon>
        <taxon>Propionibacteriales</taxon>
        <taxon>Propionibacteriaceae</taxon>
        <taxon>Microlunatus</taxon>
    </lineage>
</organism>
<evidence type="ECO:0000256" key="1">
    <source>
        <dbReference type="ARBA" id="ARBA00023015"/>
    </source>
</evidence>
<gene>
    <name evidence="5" type="ORF">BKA15_006331</name>
</gene>
<dbReference type="InterPro" id="IPR000524">
    <property type="entry name" value="Tscrpt_reg_HTH_GntR"/>
</dbReference>
<dbReference type="AlphaFoldDB" id="A0A7Y9LEI6"/>
<dbReference type="SUPFAM" id="SSF46785">
    <property type="entry name" value="Winged helix' DNA-binding domain"/>
    <property type="match status" value="1"/>
</dbReference>
<feature type="domain" description="HTH gntR-type" evidence="4">
    <location>
        <begin position="15"/>
        <end position="83"/>
    </location>
</feature>
<dbReference type="SUPFAM" id="SSF48008">
    <property type="entry name" value="GntR ligand-binding domain-like"/>
    <property type="match status" value="1"/>
</dbReference>
<dbReference type="GO" id="GO:0003677">
    <property type="term" value="F:DNA binding"/>
    <property type="evidence" value="ECO:0007669"/>
    <property type="project" value="UniProtKB-KW"/>
</dbReference>
<dbReference type="EMBL" id="JACCBU010000001">
    <property type="protein sequence ID" value="NYE75002.1"/>
    <property type="molecule type" value="Genomic_DNA"/>
</dbReference>
<keyword evidence="1" id="KW-0805">Transcription regulation</keyword>
<protein>
    <submittedName>
        <fullName evidence="5">DNA-binding FadR family transcriptional regulator</fullName>
    </submittedName>
</protein>
<dbReference type="PROSITE" id="PS50949">
    <property type="entry name" value="HTH_GNTR"/>
    <property type="match status" value="1"/>
</dbReference>
<dbReference type="InterPro" id="IPR011711">
    <property type="entry name" value="GntR_C"/>
</dbReference>
<proteinExistence type="predicted"/>
<dbReference type="Pfam" id="PF00392">
    <property type="entry name" value="GntR"/>
    <property type="match status" value="1"/>
</dbReference>
<keyword evidence="2 5" id="KW-0238">DNA-binding</keyword>
<accession>A0A7Y9LEI6</accession>
<dbReference type="PANTHER" id="PTHR43537:SF54">
    <property type="entry name" value="TRANSCRIPTIONAL REGULATOR, GNTR FAMILY"/>
    <property type="match status" value="1"/>
</dbReference>
<dbReference type="Proteomes" id="UP000569914">
    <property type="component" value="Unassembled WGS sequence"/>
</dbReference>
<dbReference type="SMART" id="SM00895">
    <property type="entry name" value="FCD"/>
    <property type="match status" value="1"/>
</dbReference>
<evidence type="ECO:0000259" key="4">
    <source>
        <dbReference type="PROSITE" id="PS50949"/>
    </source>
</evidence>
<dbReference type="SMART" id="SM00345">
    <property type="entry name" value="HTH_GNTR"/>
    <property type="match status" value="1"/>
</dbReference>
<dbReference type="GO" id="GO:0003700">
    <property type="term" value="F:DNA-binding transcription factor activity"/>
    <property type="evidence" value="ECO:0007669"/>
    <property type="project" value="InterPro"/>
</dbReference>
<dbReference type="InterPro" id="IPR036388">
    <property type="entry name" value="WH-like_DNA-bd_sf"/>
</dbReference>
<dbReference type="Pfam" id="PF07729">
    <property type="entry name" value="FCD"/>
    <property type="match status" value="1"/>
</dbReference>
<dbReference type="InterPro" id="IPR036390">
    <property type="entry name" value="WH_DNA-bd_sf"/>
</dbReference>
<keyword evidence="6" id="KW-1185">Reference proteome</keyword>
<evidence type="ECO:0000256" key="2">
    <source>
        <dbReference type="ARBA" id="ARBA00023125"/>
    </source>
</evidence>
<reference evidence="5 6" key="1">
    <citation type="submission" date="2020-07" db="EMBL/GenBank/DDBJ databases">
        <title>Sequencing the genomes of 1000 actinobacteria strains.</title>
        <authorList>
            <person name="Klenk H.-P."/>
        </authorList>
    </citation>
    <scope>NUCLEOTIDE SEQUENCE [LARGE SCALE GENOMIC DNA]</scope>
    <source>
        <strain evidence="5 6">DSM 22083</strain>
    </source>
</reference>
<dbReference type="PRINTS" id="PR00035">
    <property type="entry name" value="HTHGNTR"/>
</dbReference>
<evidence type="ECO:0000256" key="3">
    <source>
        <dbReference type="ARBA" id="ARBA00023163"/>
    </source>
</evidence>
<dbReference type="RefSeq" id="WP_179757579.1">
    <property type="nucleotide sequence ID" value="NZ_JACCBU010000001.1"/>
</dbReference>
<dbReference type="InterPro" id="IPR008920">
    <property type="entry name" value="TF_FadR/GntR_C"/>
</dbReference>
<evidence type="ECO:0000313" key="6">
    <source>
        <dbReference type="Proteomes" id="UP000569914"/>
    </source>
</evidence>
<sequence>MTGTGSTARRPRTAATNQEFIRDAVKAYILDHNLVSGDPLPTEQELMTQLEVGRHPLREAMKALQAVGIIEIRHGYGTYVGTVGLKSLEDGLAFRMSQSMAGDLREVRDVLAVRQALEIGLADDVVAHFADGDLGELTEIVERMEAKARRGVPFAEEDWEFHRALYQPLGNALILDLVSVFWRTFADVNARLPGDQYTKKEAARWHRDLLNALAAGDAERFAAAMKDHFVGIRARFER</sequence>
<dbReference type="CDD" id="cd07377">
    <property type="entry name" value="WHTH_GntR"/>
    <property type="match status" value="1"/>
</dbReference>
<dbReference type="Gene3D" id="1.10.10.10">
    <property type="entry name" value="Winged helix-like DNA-binding domain superfamily/Winged helix DNA-binding domain"/>
    <property type="match status" value="1"/>
</dbReference>
<keyword evidence="3" id="KW-0804">Transcription</keyword>
<comment type="caution">
    <text evidence="5">The sequence shown here is derived from an EMBL/GenBank/DDBJ whole genome shotgun (WGS) entry which is preliminary data.</text>
</comment>
<evidence type="ECO:0000313" key="5">
    <source>
        <dbReference type="EMBL" id="NYE75002.1"/>
    </source>
</evidence>
<dbReference type="Gene3D" id="1.20.120.530">
    <property type="entry name" value="GntR ligand-binding domain-like"/>
    <property type="match status" value="1"/>
</dbReference>
<name>A0A7Y9LEI6_9ACTN</name>